<evidence type="ECO:0000313" key="6">
    <source>
        <dbReference type="EnsemblPlants" id="Bra026862.1-P"/>
    </source>
</evidence>
<evidence type="ECO:0000313" key="5">
    <source>
        <dbReference type="EMBL" id="VDC64004.1"/>
    </source>
</evidence>
<feature type="compositionally biased region" description="Polar residues" evidence="2">
    <location>
        <begin position="29"/>
        <end position="42"/>
    </location>
</feature>
<dbReference type="PANTHER" id="PTHR34357:SF10">
    <property type="entry name" value="GENOME ASSEMBLY, CHROMOSOME: A09"/>
    <property type="match status" value="1"/>
</dbReference>
<accession>M4EDK2</accession>
<dbReference type="OMA" id="STVWIDP"/>
<dbReference type="EnsemblPlants" id="Bra026862.1">
    <property type="protein sequence ID" value="Bra026862.1-P"/>
    <property type="gene ID" value="Bra026862"/>
</dbReference>
<dbReference type="SMR" id="A0A3P5YK06"/>
<dbReference type="SMART" id="SM01227">
    <property type="entry name" value="GCK"/>
    <property type="match status" value="1"/>
</dbReference>
<sequence>MVITSSTENATDSKPPSENLGDSSPELGDSNSSEKLGDSSTVWIDPVESGSTKGEESYQPKEGECAFCAFMKGGGCREPFTAWEVCMEEAEKNKEDIFTKCVEVNSKLFKCMDAHSDYYKPIFAKQAAAEQVKEEFEAEKNKVVQEEKEVSEEEVAARKQAQG</sequence>
<evidence type="ECO:0000259" key="3">
    <source>
        <dbReference type="SMART" id="SM01227"/>
    </source>
</evidence>
<dbReference type="Proteomes" id="UP000011750">
    <property type="component" value="Chromosome A09"/>
</dbReference>
<dbReference type="EMBL" id="LR031568">
    <property type="protein sequence ID" value="VDC64004.1"/>
    <property type="molecule type" value="Genomic_DNA"/>
</dbReference>
<dbReference type="Gene3D" id="1.10.287.2900">
    <property type="match status" value="1"/>
</dbReference>
<feature type="domain" description="GCK" evidence="3">
    <location>
        <begin position="63"/>
        <end position="136"/>
    </location>
</feature>
<dbReference type="AlphaFoldDB" id="A0A3P5YK06"/>
<feature type="compositionally biased region" description="Polar residues" evidence="2">
    <location>
        <begin position="1"/>
        <end position="22"/>
    </location>
</feature>
<dbReference type="eggNOG" id="ENOG502S7G4">
    <property type="taxonomic scope" value="Eukaryota"/>
</dbReference>
<dbReference type="Proteomes" id="UP000694005">
    <property type="component" value="Chromosome A09"/>
</dbReference>
<evidence type="ECO:0000256" key="2">
    <source>
        <dbReference type="SAM" id="MobiDB-lite"/>
    </source>
</evidence>
<reference evidence="5" key="3">
    <citation type="submission" date="2018-11" db="EMBL/GenBank/DDBJ databases">
        <authorList>
            <consortium name="Genoscope - CEA"/>
            <person name="William W."/>
        </authorList>
    </citation>
    <scope>NUCLEOTIDE SEQUENCE</scope>
</reference>
<evidence type="ECO:0000256" key="1">
    <source>
        <dbReference type="SAM" id="Coils"/>
    </source>
</evidence>
<dbReference type="EMBL" id="LS974625">
    <property type="protein sequence ID" value="CAG7867053.1"/>
    <property type="molecule type" value="Genomic_DNA"/>
</dbReference>
<accession>A0A3P5YK06</accession>
<dbReference type="Pfam" id="PF07802">
    <property type="entry name" value="GCK"/>
    <property type="match status" value="1"/>
</dbReference>
<dbReference type="HOGENOM" id="CLU_098176_2_1_1"/>
<dbReference type="OrthoDB" id="2148418at2759"/>
<feature type="coiled-coil region" evidence="1">
    <location>
        <begin position="126"/>
        <end position="153"/>
    </location>
</feature>
<reference evidence="6" key="4">
    <citation type="submission" date="2023-03" db="UniProtKB">
        <authorList>
            <consortium name="EnsemblPlants"/>
        </authorList>
    </citation>
    <scope>IDENTIFICATION</scope>
    <source>
        <strain evidence="6">cv. Chiifu-401-42</strain>
    </source>
</reference>
<feature type="region of interest" description="Disordered" evidence="2">
    <location>
        <begin position="1"/>
        <end position="60"/>
    </location>
</feature>
<keyword evidence="1" id="KW-0175">Coiled coil</keyword>
<proteinExistence type="predicted"/>
<reference evidence="7" key="2">
    <citation type="journal article" date="2018" name="Hortic Res">
        <title>Improved Brassica rapa reference genome by single-molecule sequencing and chromosome conformation capture technologies.</title>
        <authorList>
            <person name="Zhang L."/>
            <person name="Cai X."/>
            <person name="Wu J."/>
            <person name="Liu M."/>
            <person name="Grob S."/>
            <person name="Cheng F."/>
            <person name="Liang J."/>
            <person name="Cai C."/>
            <person name="Liu Z."/>
            <person name="Liu B."/>
            <person name="Wang F."/>
            <person name="Li S."/>
            <person name="Liu F."/>
            <person name="Li X."/>
            <person name="Cheng L."/>
            <person name="Yang W."/>
            <person name="Li M.H."/>
            <person name="Grossniklaus U."/>
            <person name="Zheng H."/>
            <person name="Wang X."/>
        </authorList>
    </citation>
    <scope>NUCLEOTIDE SEQUENCE [LARGE SCALE GENOMIC DNA]</scope>
    <source>
        <strain evidence="7">cv. Chiifu-401-42</strain>
    </source>
</reference>
<evidence type="ECO:0000313" key="4">
    <source>
        <dbReference type="EMBL" id="CAG7867053.1"/>
    </source>
</evidence>
<keyword evidence="7" id="KW-1185">Reference proteome</keyword>
<dbReference type="Gramene" id="A09p75200.2_BraZ1">
    <property type="protein sequence ID" value="A09p75200.2_BraZ1.CDS.1"/>
    <property type="gene ID" value="A09g75200.2_BraZ1"/>
</dbReference>
<reference evidence="7" key="1">
    <citation type="journal article" date="2011" name="Nat. Genet.">
        <title>The genome of the mesopolyploid crop species Brassica rapa.</title>
        <authorList>
            <consortium name="Brassica rapa Genome Sequencing Project Consortium"/>
            <person name="Wang X."/>
            <person name="Wang H."/>
            <person name="Wang J."/>
            <person name="Sun R."/>
            <person name="Wu J."/>
            <person name="Liu S."/>
            <person name="Bai Y."/>
            <person name="Mun J.H."/>
            <person name="Bancroft I."/>
            <person name="Cheng F."/>
            <person name="Huang S."/>
            <person name="Li X."/>
            <person name="Hua W."/>
            <person name="Wang J."/>
            <person name="Wang X."/>
            <person name="Freeling M."/>
            <person name="Pires J.C."/>
            <person name="Paterson A.H."/>
            <person name="Chalhoub B."/>
            <person name="Wang B."/>
            <person name="Hayward A."/>
            <person name="Sharpe A.G."/>
            <person name="Park B.S."/>
            <person name="Weisshaar B."/>
            <person name="Liu B."/>
            <person name="Li B."/>
            <person name="Liu B."/>
            <person name="Tong C."/>
            <person name="Song C."/>
            <person name="Duran C."/>
            <person name="Peng C."/>
            <person name="Geng C."/>
            <person name="Koh C."/>
            <person name="Lin C."/>
            <person name="Edwards D."/>
            <person name="Mu D."/>
            <person name="Shen D."/>
            <person name="Soumpourou E."/>
            <person name="Li F."/>
            <person name="Fraser F."/>
            <person name="Conant G."/>
            <person name="Lassalle G."/>
            <person name="King G.J."/>
            <person name="Bonnema G."/>
            <person name="Tang H."/>
            <person name="Wang H."/>
            <person name="Belcram H."/>
            <person name="Zhou H."/>
            <person name="Hirakawa H."/>
            <person name="Abe H."/>
            <person name="Guo H."/>
            <person name="Wang H."/>
            <person name="Jin H."/>
            <person name="Parkin I.A."/>
            <person name="Batley J."/>
            <person name="Kim J.S."/>
            <person name="Just J."/>
            <person name="Li J."/>
            <person name="Xu J."/>
            <person name="Deng J."/>
            <person name="Kim J.A."/>
            <person name="Li J."/>
            <person name="Yu J."/>
            <person name="Meng J."/>
            <person name="Wang J."/>
            <person name="Min J."/>
            <person name="Poulain J."/>
            <person name="Wang J."/>
            <person name="Hatakeyama K."/>
            <person name="Wu K."/>
            <person name="Wang L."/>
            <person name="Fang L."/>
            <person name="Trick M."/>
            <person name="Links M.G."/>
            <person name="Zhao M."/>
            <person name="Jin M."/>
            <person name="Ramchiary N."/>
            <person name="Drou N."/>
            <person name="Berkman P.J."/>
            <person name="Cai Q."/>
            <person name="Huang Q."/>
            <person name="Li R."/>
            <person name="Tabata S."/>
            <person name="Cheng S."/>
            <person name="Zhang S."/>
            <person name="Zhang S."/>
            <person name="Huang S."/>
            <person name="Sato S."/>
            <person name="Sun S."/>
            <person name="Kwon S.J."/>
            <person name="Choi S.R."/>
            <person name="Lee T.H."/>
            <person name="Fan W."/>
            <person name="Zhao X."/>
            <person name="Tan X."/>
            <person name="Xu X."/>
            <person name="Wang Y."/>
            <person name="Qiu Y."/>
            <person name="Yin Y."/>
            <person name="Li Y."/>
            <person name="Du Y."/>
            <person name="Liao Y."/>
            <person name="Lim Y."/>
            <person name="Narusaka Y."/>
            <person name="Wang Y."/>
            <person name="Wang Z."/>
            <person name="Li Z."/>
            <person name="Wang Z."/>
            <person name="Xiong Z."/>
            <person name="Zhang Z."/>
        </authorList>
    </citation>
    <scope>NUCLEOTIDE SEQUENCE [LARGE SCALE GENOMIC DNA]</scope>
    <source>
        <strain evidence="7">cv. Chiifu-401-42</strain>
    </source>
</reference>
<dbReference type="InterPro" id="IPR012891">
    <property type="entry name" value="GCK_dom"/>
</dbReference>
<evidence type="ECO:0000313" key="7">
    <source>
        <dbReference type="Proteomes" id="UP000011750"/>
    </source>
</evidence>
<dbReference type="PANTHER" id="PTHR34357">
    <property type="entry name" value="F7A19.14 PROTEIN-RELATED"/>
    <property type="match status" value="1"/>
</dbReference>
<gene>
    <name evidence="5" type="ORF">BRAA09T41615Z</name>
    <name evidence="4" type="ORF">BRAPAZ1V2_A09P75200.2</name>
</gene>
<dbReference type="Gramene" id="Bra026862.1">
    <property type="protein sequence ID" value="Bra026862.1-P"/>
    <property type="gene ID" value="Bra026862"/>
</dbReference>
<name>A0A3P5YK06_BRACM</name>
<organism evidence="5">
    <name type="scientific">Brassica campestris</name>
    <name type="common">Field mustard</name>
    <dbReference type="NCBI Taxonomy" id="3711"/>
    <lineage>
        <taxon>Eukaryota</taxon>
        <taxon>Viridiplantae</taxon>
        <taxon>Streptophyta</taxon>
        <taxon>Embryophyta</taxon>
        <taxon>Tracheophyta</taxon>
        <taxon>Spermatophyta</taxon>
        <taxon>Magnoliopsida</taxon>
        <taxon>eudicotyledons</taxon>
        <taxon>Gunneridae</taxon>
        <taxon>Pentapetalae</taxon>
        <taxon>rosids</taxon>
        <taxon>malvids</taxon>
        <taxon>Brassicales</taxon>
        <taxon>Brassicaceae</taxon>
        <taxon>Brassiceae</taxon>
        <taxon>Brassica</taxon>
    </lineage>
</organism>
<protein>
    <recommendedName>
        <fullName evidence="3">GCK domain-containing protein</fullName>
    </recommendedName>
</protein>